<proteinExistence type="predicted"/>
<protein>
    <recommendedName>
        <fullName evidence="3">Argininosuccinate lyase</fullName>
    </recommendedName>
</protein>
<keyword evidence="2" id="KW-1185">Reference proteome</keyword>
<name>A0ABU3YD32_9SPHN</name>
<evidence type="ECO:0000313" key="2">
    <source>
        <dbReference type="Proteomes" id="UP001273531"/>
    </source>
</evidence>
<dbReference type="RefSeq" id="WP_317228455.1">
    <property type="nucleotide sequence ID" value="NZ_JAWJEJ010000002.1"/>
</dbReference>
<accession>A0ABU3YD32</accession>
<sequence length="53" mass="5228">MIKGLPLLAIALALAGCGGSDDSSASRDEARQLDEAAAATDINASLADNGTQP</sequence>
<dbReference type="PROSITE" id="PS51257">
    <property type="entry name" value="PROKAR_LIPOPROTEIN"/>
    <property type="match status" value="1"/>
</dbReference>
<gene>
    <name evidence="1" type="ORF">RZN05_20090</name>
</gene>
<dbReference type="Proteomes" id="UP001273531">
    <property type="component" value="Unassembled WGS sequence"/>
</dbReference>
<comment type="caution">
    <text evidence="1">The sequence shown here is derived from an EMBL/GenBank/DDBJ whole genome shotgun (WGS) entry which is preliminary data.</text>
</comment>
<reference evidence="1 2" key="1">
    <citation type="submission" date="2023-10" db="EMBL/GenBank/DDBJ databases">
        <title>Sphingomonas sp. HF-S4 16S ribosomal RNA gene Genome sequencing and assembly.</title>
        <authorList>
            <person name="Lee H."/>
        </authorList>
    </citation>
    <scope>NUCLEOTIDE SEQUENCE [LARGE SCALE GENOMIC DNA]</scope>
    <source>
        <strain evidence="1 2">HF-S4</strain>
    </source>
</reference>
<evidence type="ECO:0000313" key="1">
    <source>
        <dbReference type="EMBL" id="MDV3459305.1"/>
    </source>
</evidence>
<organism evidence="1 2">
    <name type="scientific">Sphingomonas agrestis</name>
    <dbReference type="NCBI Taxonomy" id="3080540"/>
    <lineage>
        <taxon>Bacteria</taxon>
        <taxon>Pseudomonadati</taxon>
        <taxon>Pseudomonadota</taxon>
        <taxon>Alphaproteobacteria</taxon>
        <taxon>Sphingomonadales</taxon>
        <taxon>Sphingomonadaceae</taxon>
        <taxon>Sphingomonas</taxon>
    </lineage>
</organism>
<dbReference type="EMBL" id="JAWJEJ010000002">
    <property type="protein sequence ID" value="MDV3459305.1"/>
    <property type="molecule type" value="Genomic_DNA"/>
</dbReference>
<evidence type="ECO:0008006" key="3">
    <source>
        <dbReference type="Google" id="ProtNLM"/>
    </source>
</evidence>